<dbReference type="AlphaFoldDB" id="A0A7Z0D4I9"/>
<reference evidence="3 4" key="1">
    <citation type="submission" date="2020-07" db="EMBL/GenBank/DDBJ databases">
        <title>Sequencing the genomes of 1000 actinobacteria strains.</title>
        <authorList>
            <person name="Klenk H.-P."/>
        </authorList>
    </citation>
    <scope>NUCLEOTIDE SEQUENCE [LARGE SCALE GENOMIC DNA]</scope>
    <source>
        <strain evidence="3 4">DSM 26341</strain>
    </source>
</reference>
<feature type="compositionally biased region" description="Low complexity" evidence="1">
    <location>
        <begin position="208"/>
        <end position="225"/>
    </location>
</feature>
<feature type="transmembrane region" description="Helical" evidence="2">
    <location>
        <begin position="88"/>
        <end position="103"/>
    </location>
</feature>
<organism evidence="3 4">
    <name type="scientific">Spelaeicoccus albus</name>
    <dbReference type="NCBI Taxonomy" id="1280376"/>
    <lineage>
        <taxon>Bacteria</taxon>
        <taxon>Bacillati</taxon>
        <taxon>Actinomycetota</taxon>
        <taxon>Actinomycetes</taxon>
        <taxon>Micrococcales</taxon>
        <taxon>Brevibacteriaceae</taxon>
        <taxon>Spelaeicoccus</taxon>
    </lineage>
</organism>
<evidence type="ECO:0000256" key="2">
    <source>
        <dbReference type="SAM" id="Phobius"/>
    </source>
</evidence>
<comment type="caution">
    <text evidence="3">The sequence shown here is derived from an EMBL/GenBank/DDBJ whole genome shotgun (WGS) entry which is preliminary data.</text>
</comment>
<feature type="transmembrane region" description="Helical" evidence="2">
    <location>
        <begin position="35"/>
        <end position="52"/>
    </location>
</feature>
<dbReference type="Pfam" id="PF16316">
    <property type="entry name" value="DUF4956"/>
    <property type="match status" value="1"/>
</dbReference>
<feature type="transmembrane region" description="Helical" evidence="2">
    <location>
        <begin position="58"/>
        <end position="76"/>
    </location>
</feature>
<dbReference type="EMBL" id="JACBZP010000001">
    <property type="protein sequence ID" value="NYI68671.1"/>
    <property type="molecule type" value="Genomic_DNA"/>
</dbReference>
<accession>A0A7Z0D4I9</accession>
<evidence type="ECO:0000256" key="1">
    <source>
        <dbReference type="SAM" id="MobiDB-lite"/>
    </source>
</evidence>
<keyword evidence="2" id="KW-0812">Transmembrane</keyword>
<proteinExistence type="predicted"/>
<feature type="transmembrane region" description="Helical" evidence="2">
    <location>
        <begin position="6"/>
        <end position="28"/>
    </location>
</feature>
<keyword evidence="4" id="KW-1185">Reference proteome</keyword>
<protein>
    <recommendedName>
        <fullName evidence="5">DUF4956 domain-containing protein</fullName>
    </recommendedName>
</protein>
<gene>
    <name evidence="3" type="ORF">BJY26_002977</name>
</gene>
<evidence type="ECO:0008006" key="5">
    <source>
        <dbReference type="Google" id="ProtNLM"/>
    </source>
</evidence>
<evidence type="ECO:0000313" key="4">
    <source>
        <dbReference type="Proteomes" id="UP000539111"/>
    </source>
</evidence>
<dbReference type="Proteomes" id="UP000539111">
    <property type="component" value="Unassembled WGS sequence"/>
</dbReference>
<feature type="region of interest" description="Disordered" evidence="1">
    <location>
        <begin position="191"/>
        <end position="250"/>
    </location>
</feature>
<dbReference type="InterPro" id="IPR032531">
    <property type="entry name" value="DUF4956"/>
</dbReference>
<keyword evidence="2" id="KW-0472">Membrane</keyword>
<dbReference type="RefSeq" id="WP_179428984.1">
    <property type="nucleotide sequence ID" value="NZ_JACBZP010000001.1"/>
</dbReference>
<feature type="compositionally biased region" description="Basic residues" evidence="1">
    <location>
        <begin position="191"/>
        <end position="200"/>
    </location>
</feature>
<evidence type="ECO:0000313" key="3">
    <source>
        <dbReference type="EMBL" id="NYI68671.1"/>
    </source>
</evidence>
<keyword evidence="2" id="KW-1133">Transmembrane helix</keyword>
<sequence>MSLNSLAGLGWSLGVDILIVTLLAFGLYYRRNRKLDLAGSFIAVNIGVFALVSLLAGMPSAAMGLGFGLFGILSIVRLRSAAIRHDEVGYYLVALVLGLVNGMAPNMPLAAILLDVGLLAVMFFVDHPHWRKGTQCSSVMLDRVIIDQEELVDELAVRLDSEIRRCETEAVNYVQDTTLVTVWHRKNAAVPAKRPRAARAGRRDVRAGRQSAVAATPDPAAPAAAGGTGPHVEPVPAGRREPASVMEAGR</sequence>
<name>A0A7Z0D4I9_9MICO</name>